<gene>
    <name evidence="1" type="ORF">K461DRAFT_235855</name>
</gene>
<organism evidence="1 2">
    <name type="scientific">Myriangium duriaei CBS 260.36</name>
    <dbReference type="NCBI Taxonomy" id="1168546"/>
    <lineage>
        <taxon>Eukaryota</taxon>
        <taxon>Fungi</taxon>
        <taxon>Dikarya</taxon>
        <taxon>Ascomycota</taxon>
        <taxon>Pezizomycotina</taxon>
        <taxon>Dothideomycetes</taxon>
        <taxon>Dothideomycetidae</taxon>
        <taxon>Myriangiales</taxon>
        <taxon>Myriangiaceae</taxon>
        <taxon>Myriangium</taxon>
    </lineage>
</organism>
<dbReference type="PANTHER" id="PTHR31834:SF1">
    <property type="entry name" value="INITIATION-SPECIFIC ALPHA-1,6-MANNOSYLTRANSFERASE"/>
    <property type="match status" value="1"/>
</dbReference>
<dbReference type="EMBL" id="ML996081">
    <property type="protein sequence ID" value="KAF2157532.1"/>
    <property type="molecule type" value="Genomic_DNA"/>
</dbReference>
<protein>
    <submittedName>
        <fullName evidence="1">Glycosyltransferase family 32 protein</fullName>
    </submittedName>
</protein>
<dbReference type="PANTHER" id="PTHR31834">
    <property type="entry name" value="INITIATION-SPECIFIC ALPHA-1,6-MANNOSYLTRANSFERASE"/>
    <property type="match status" value="1"/>
</dbReference>
<dbReference type="Gene3D" id="3.90.550.20">
    <property type="match status" value="1"/>
</dbReference>
<reference evidence="1" key="1">
    <citation type="journal article" date="2020" name="Stud. Mycol.">
        <title>101 Dothideomycetes genomes: a test case for predicting lifestyles and emergence of pathogens.</title>
        <authorList>
            <person name="Haridas S."/>
            <person name="Albert R."/>
            <person name="Binder M."/>
            <person name="Bloem J."/>
            <person name="Labutti K."/>
            <person name="Salamov A."/>
            <person name="Andreopoulos B."/>
            <person name="Baker S."/>
            <person name="Barry K."/>
            <person name="Bills G."/>
            <person name="Bluhm B."/>
            <person name="Cannon C."/>
            <person name="Castanera R."/>
            <person name="Culley D."/>
            <person name="Daum C."/>
            <person name="Ezra D."/>
            <person name="Gonzalez J."/>
            <person name="Henrissat B."/>
            <person name="Kuo A."/>
            <person name="Liang C."/>
            <person name="Lipzen A."/>
            <person name="Lutzoni F."/>
            <person name="Magnuson J."/>
            <person name="Mondo S."/>
            <person name="Nolan M."/>
            <person name="Ohm R."/>
            <person name="Pangilinan J."/>
            <person name="Park H.-J."/>
            <person name="Ramirez L."/>
            <person name="Alfaro M."/>
            <person name="Sun H."/>
            <person name="Tritt A."/>
            <person name="Yoshinaga Y."/>
            <person name="Zwiers L.-H."/>
            <person name="Turgeon B."/>
            <person name="Goodwin S."/>
            <person name="Spatafora J."/>
            <person name="Crous P."/>
            <person name="Grigoriev I."/>
        </authorList>
    </citation>
    <scope>NUCLEOTIDE SEQUENCE</scope>
    <source>
        <strain evidence="1">CBS 260.36</strain>
    </source>
</reference>
<dbReference type="Proteomes" id="UP000799439">
    <property type="component" value="Unassembled WGS sequence"/>
</dbReference>
<dbReference type="Pfam" id="PF04488">
    <property type="entry name" value="Gly_transf_sug"/>
    <property type="match status" value="1"/>
</dbReference>
<name>A0A9P4JCE7_9PEZI</name>
<proteinExistence type="predicted"/>
<sequence>MSNPGPSKYCFIALISFCIIVWTALLTDFFAPLSGSELGLSTLKPSIQWKCAATRCPRRLKKAFEELQTDATGHTLPNHIPRTIWQTSGMNHAQPNFTNMATWIMRNPDHQHSYLSDEQIPSFIESTFAPNISIQMFWRTLHSSPLRAAFARYLNLLTHGGVSAHTNSTCLTPISSWISNSPSPFSAVVAIAYDGVVSHGTVRPIRLSNAVIMAAPNHPILQIAVQRSMANLEFLARRHGVPFQDLTPSEEEIEEAVGAGMLTDAVMQAVRDQGVDLRWDDLERMEEPKVFGDVLVLPAGSFEGEESGESGKLVEYTPYVAEIEEDEAVPVVRQRLSDEQRARMLAEITKPKNTKLVGHADKDKFAAAPFAREQNVQSVLSGKMKDARMDAEMEKVENEWADAMMEKIESEWTDVMMEKIESEWVETKMAEAEDEWTDAKLEEKSIEWTTKSVHEVQSI</sequence>
<keyword evidence="2" id="KW-1185">Reference proteome</keyword>
<accession>A0A9P4JCE7</accession>
<evidence type="ECO:0000313" key="2">
    <source>
        <dbReference type="Proteomes" id="UP000799439"/>
    </source>
</evidence>
<dbReference type="GO" id="GO:0006487">
    <property type="term" value="P:protein N-linked glycosylation"/>
    <property type="evidence" value="ECO:0007669"/>
    <property type="project" value="TreeGrafter"/>
</dbReference>
<evidence type="ECO:0000313" key="1">
    <source>
        <dbReference type="EMBL" id="KAF2157532.1"/>
    </source>
</evidence>
<dbReference type="InterPro" id="IPR039367">
    <property type="entry name" value="Och1-like"/>
</dbReference>
<comment type="caution">
    <text evidence="1">The sequence shown here is derived from an EMBL/GenBank/DDBJ whole genome shotgun (WGS) entry which is preliminary data.</text>
</comment>
<dbReference type="GO" id="GO:0000009">
    <property type="term" value="F:alpha-1,6-mannosyltransferase activity"/>
    <property type="evidence" value="ECO:0007669"/>
    <property type="project" value="InterPro"/>
</dbReference>
<dbReference type="AlphaFoldDB" id="A0A9P4JCE7"/>
<dbReference type="InterPro" id="IPR007577">
    <property type="entry name" value="GlycoTrfase_DXD_sugar-bd_CS"/>
</dbReference>
<dbReference type="GO" id="GO:0000136">
    <property type="term" value="C:mannan polymerase complex"/>
    <property type="evidence" value="ECO:0007669"/>
    <property type="project" value="TreeGrafter"/>
</dbReference>
<dbReference type="OrthoDB" id="409543at2759"/>